<proteinExistence type="predicted"/>
<dbReference type="InterPro" id="IPR030657">
    <property type="entry name" value="TERF2"/>
</dbReference>
<evidence type="ECO:0000256" key="2">
    <source>
        <dbReference type="ARBA" id="ARBA00023242"/>
    </source>
</evidence>
<sequence>MEEGGCGAPEGAAEAREKALEEAVNRWTVPFYVHQALQAFRAGRSRDFRQLRDVVYAVLAQPLAEEKCIGIQLQMVQFLSKIDEDWTIDPETKLMPLEDALVILDKMKDELDLKIEVEEIRQKIKEAAVITSIKNKKYGQARMILNKHMTKDPSSQKMRSMLQRIIQRKNLSHPAILNFSDKVFQQRILLSLESCWSVPEPFLLEIAKMDLDDQMETGLNPLEMASKGEMVEETSELAAAADKPESVGRSDETLEEPRPEGGLSNTVEEEPKSLEGGRETVARLLQRELFWKLLKWLMSARQLQSQKKKPVELQSLL</sequence>
<dbReference type="GeneTree" id="ENSGT00940000158316"/>
<dbReference type="GO" id="GO:0070198">
    <property type="term" value="P:protein localization to chromosome, telomeric region"/>
    <property type="evidence" value="ECO:0007669"/>
    <property type="project" value="TreeGrafter"/>
</dbReference>
<keyword evidence="6" id="KW-1185">Reference proteome</keyword>
<feature type="compositionally biased region" description="Basic and acidic residues" evidence="3">
    <location>
        <begin position="242"/>
        <end position="259"/>
    </location>
</feature>
<reference evidence="5" key="2">
    <citation type="submission" date="2025-09" db="UniProtKB">
        <authorList>
            <consortium name="Ensembl"/>
        </authorList>
    </citation>
    <scope>IDENTIFICATION</scope>
</reference>
<evidence type="ECO:0000256" key="1">
    <source>
        <dbReference type="ARBA" id="ARBA00023125"/>
    </source>
</evidence>
<dbReference type="GO" id="GO:0098505">
    <property type="term" value="F:G-rich strand telomeric DNA binding"/>
    <property type="evidence" value="ECO:0007669"/>
    <property type="project" value="TreeGrafter"/>
</dbReference>
<feature type="compositionally biased region" description="Basic and acidic residues" evidence="3">
    <location>
        <begin position="269"/>
        <end position="278"/>
    </location>
</feature>
<organism evidence="5 6">
    <name type="scientific">Podarcis muralis</name>
    <name type="common">Wall lizard</name>
    <name type="synonym">Lacerta muralis</name>
    <dbReference type="NCBI Taxonomy" id="64176"/>
    <lineage>
        <taxon>Eukaryota</taxon>
        <taxon>Metazoa</taxon>
        <taxon>Chordata</taxon>
        <taxon>Craniata</taxon>
        <taxon>Vertebrata</taxon>
        <taxon>Euteleostomi</taxon>
        <taxon>Lepidosauria</taxon>
        <taxon>Squamata</taxon>
        <taxon>Bifurcata</taxon>
        <taxon>Unidentata</taxon>
        <taxon>Episquamata</taxon>
        <taxon>Laterata</taxon>
        <taxon>Lacertibaenia</taxon>
        <taxon>Lacertidae</taxon>
        <taxon>Podarcis</taxon>
    </lineage>
</organism>
<gene>
    <name evidence="5" type="primary">LOC114589280</name>
</gene>
<dbReference type="Pfam" id="PF08558">
    <property type="entry name" value="TRF"/>
    <property type="match status" value="1"/>
</dbReference>
<keyword evidence="1" id="KW-0238">DNA-binding</keyword>
<keyword evidence="2" id="KW-0539">Nucleus</keyword>
<dbReference type="Ensembl" id="ENSPMRT00000037027.1">
    <property type="protein sequence ID" value="ENSPMRP00000034919.1"/>
    <property type="gene ID" value="ENSPMRG00000022602.1"/>
</dbReference>
<dbReference type="PANTHER" id="PTHR46833:SF1">
    <property type="entry name" value="TELOMERIC REPEAT-BINDING FACTOR 2"/>
    <property type="match status" value="1"/>
</dbReference>
<dbReference type="GO" id="GO:0032210">
    <property type="term" value="P:regulation of telomere maintenance via telomerase"/>
    <property type="evidence" value="ECO:0007669"/>
    <property type="project" value="TreeGrafter"/>
</dbReference>
<evidence type="ECO:0000256" key="3">
    <source>
        <dbReference type="SAM" id="MobiDB-lite"/>
    </source>
</evidence>
<dbReference type="Gene3D" id="1.25.40.210">
    <property type="entry name" value="Telomere repeat-binding factor, dimerisation domain"/>
    <property type="match status" value="1"/>
</dbReference>
<dbReference type="GeneID" id="114589280"/>
<reference evidence="5" key="1">
    <citation type="submission" date="2025-08" db="UniProtKB">
        <authorList>
            <consortium name="Ensembl"/>
        </authorList>
    </citation>
    <scope>IDENTIFICATION</scope>
</reference>
<evidence type="ECO:0000313" key="5">
    <source>
        <dbReference type="Ensembl" id="ENSPMRP00000034919.1"/>
    </source>
</evidence>
<dbReference type="InterPro" id="IPR013867">
    <property type="entry name" value="Telomere_rpt-bd_fac_dimer_dom"/>
</dbReference>
<dbReference type="GO" id="GO:0042803">
    <property type="term" value="F:protein homodimerization activity"/>
    <property type="evidence" value="ECO:0007669"/>
    <property type="project" value="InterPro"/>
</dbReference>
<dbReference type="Proteomes" id="UP000472272">
    <property type="component" value="Unplaced"/>
</dbReference>
<feature type="region of interest" description="Disordered" evidence="3">
    <location>
        <begin position="228"/>
        <end position="278"/>
    </location>
</feature>
<dbReference type="GO" id="GO:0070187">
    <property type="term" value="C:shelterin complex"/>
    <property type="evidence" value="ECO:0007669"/>
    <property type="project" value="TreeGrafter"/>
</dbReference>
<evidence type="ECO:0000259" key="4">
    <source>
        <dbReference type="Pfam" id="PF08558"/>
    </source>
</evidence>
<dbReference type="GO" id="GO:1905839">
    <property type="term" value="P:negative regulation of telomeric D-loop disassembly"/>
    <property type="evidence" value="ECO:0007669"/>
    <property type="project" value="TreeGrafter"/>
</dbReference>
<dbReference type="OrthoDB" id="608866at2759"/>
<dbReference type="PANTHER" id="PTHR46833">
    <property type="entry name" value="TELOMERIC REPEAT-BINDING FACTOR 2 TERF2"/>
    <property type="match status" value="1"/>
</dbReference>
<dbReference type="SUPFAM" id="SSF63600">
    <property type="entry name" value="Telomeric repeat binding factor (TRF) dimerisation domain"/>
    <property type="match status" value="1"/>
</dbReference>
<dbReference type="KEGG" id="pmua:114589280"/>
<dbReference type="GO" id="GO:0031627">
    <property type="term" value="P:telomeric loop formation"/>
    <property type="evidence" value="ECO:0007669"/>
    <property type="project" value="TreeGrafter"/>
</dbReference>
<name>A0A670KH12_PODMU</name>
<feature type="domain" description="Telomere repeat-binding factor dimerisation" evidence="4">
    <location>
        <begin position="26"/>
        <end position="189"/>
    </location>
</feature>
<dbReference type="GO" id="GO:0032208">
    <property type="term" value="P:negative regulation of telomere maintenance via recombination"/>
    <property type="evidence" value="ECO:0007669"/>
    <property type="project" value="TreeGrafter"/>
</dbReference>
<evidence type="ECO:0000313" key="6">
    <source>
        <dbReference type="Proteomes" id="UP000472272"/>
    </source>
</evidence>
<dbReference type="GO" id="GO:0061820">
    <property type="term" value="P:telomeric D-loop disassembly"/>
    <property type="evidence" value="ECO:0007669"/>
    <property type="project" value="TreeGrafter"/>
</dbReference>
<protein>
    <submittedName>
        <fullName evidence="5">Telomeric repeat-binding factor 2-like</fullName>
    </submittedName>
</protein>
<dbReference type="InterPro" id="IPR036507">
    <property type="entry name" value="Telomere_rpt-bd_fac_dimer_sf"/>
</dbReference>
<dbReference type="RefSeq" id="XP_028571364.1">
    <property type="nucleotide sequence ID" value="XM_028715531.1"/>
</dbReference>
<dbReference type="GO" id="GO:0031848">
    <property type="term" value="P:protection from non-homologous end joining at telomere"/>
    <property type="evidence" value="ECO:0007669"/>
    <property type="project" value="InterPro"/>
</dbReference>
<dbReference type="OMA" id="NSECIDE"/>
<dbReference type="GO" id="GO:0003720">
    <property type="term" value="F:telomerase activity"/>
    <property type="evidence" value="ECO:0007669"/>
    <property type="project" value="TreeGrafter"/>
</dbReference>
<dbReference type="GO" id="GO:0003691">
    <property type="term" value="F:double-stranded telomeric DNA binding"/>
    <property type="evidence" value="ECO:0007669"/>
    <property type="project" value="TreeGrafter"/>
</dbReference>
<accession>A0A670KH12</accession>
<dbReference type="AlphaFoldDB" id="A0A670KH12"/>